<keyword evidence="9" id="KW-0862">Zinc</keyword>
<evidence type="ECO:0000256" key="3">
    <source>
        <dbReference type="ARBA" id="ARBA00012483"/>
    </source>
</evidence>
<dbReference type="PROSITE" id="PS50088">
    <property type="entry name" value="ANK_REPEAT"/>
    <property type="match status" value="1"/>
</dbReference>
<protein>
    <recommendedName>
        <fullName evidence="3">RING-type E3 ubiquitin transferase</fullName>
        <ecNumber evidence="3">2.3.2.27</ecNumber>
    </recommendedName>
</protein>
<evidence type="ECO:0000313" key="13">
    <source>
        <dbReference type="Proteomes" id="UP001174909"/>
    </source>
</evidence>
<dbReference type="InterPro" id="IPR002110">
    <property type="entry name" value="Ankyrin_rpt"/>
</dbReference>
<dbReference type="GO" id="GO:0005737">
    <property type="term" value="C:cytoplasm"/>
    <property type="evidence" value="ECO:0007669"/>
    <property type="project" value="TreeGrafter"/>
</dbReference>
<evidence type="ECO:0000256" key="1">
    <source>
        <dbReference type="ARBA" id="ARBA00000900"/>
    </source>
</evidence>
<dbReference type="SUPFAM" id="SSF48403">
    <property type="entry name" value="Ankyrin repeat"/>
    <property type="match status" value="1"/>
</dbReference>
<dbReference type="Pfam" id="PF18346">
    <property type="entry name" value="SH3_15"/>
    <property type="match status" value="1"/>
</dbReference>
<feature type="repeat" description="ANK" evidence="10">
    <location>
        <begin position="165"/>
        <end position="197"/>
    </location>
</feature>
<keyword evidence="7" id="KW-0863">Zinc-finger</keyword>
<gene>
    <name evidence="12" type="ORF">GBAR_LOCUS128</name>
</gene>
<evidence type="ECO:0000313" key="12">
    <source>
        <dbReference type="EMBL" id="CAI7989112.1"/>
    </source>
</evidence>
<dbReference type="Pfam" id="PF00023">
    <property type="entry name" value="Ank"/>
    <property type="match status" value="1"/>
</dbReference>
<dbReference type="AlphaFoldDB" id="A0AA35QRZ0"/>
<comment type="pathway">
    <text evidence="2">Protein modification; protein ubiquitination.</text>
</comment>
<sequence length="233" mass="26007">MVNSVHLDEKIAKVFFQGRGSGVTVATKSLKRVEGPDVFPDDVVRVIDDMAEVHRLVGRAWCDDMALCLGQLGRVERFLNDGSTVVKVNGRRWALDPQCLIPTPGEQPEDEEAEVEPEVGVEMLMVRVLKEASDDLVFKVAAYGNSKLLGDILKKFPEKVDMMYKGKTLLHKAAAEGSINAVRVLLHHKADVAARVSWVQMVLLSVWTETDIRRKKCVWSYPPHSTCHDVLCT</sequence>
<dbReference type="InterPro" id="IPR040847">
    <property type="entry name" value="SH3_15"/>
</dbReference>
<dbReference type="InterPro" id="IPR036770">
    <property type="entry name" value="Ankyrin_rpt-contain_sf"/>
</dbReference>
<dbReference type="SMART" id="SM00248">
    <property type="entry name" value="ANK"/>
    <property type="match status" value="1"/>
</dbReference>
<dbReference type="EC" id="2.3.2.27" evidence="3"/>
<dbReference type="GO" id="GO:0008270">
    <property type="term" value="F:zinc ion binding"/>
    <property type="evidence" value="ECO:0007669"/>
    <property type="project" value="UniProtKB-KW"/>
</dbReference>
<accession>A0AA35QRZ0</accession>
<evidence type="ECO:0000256" key="4">
    <source>
        <dbReference type="ARBA" id="ARBA00022679"/>
    </source>
</evidence>
<feature type="domain" description="Mind bomb SH3 repeat" evidence="11">
    <location>
        <begin position="42"/>
        <end position="100"/>
    </location>
</feature>
<dbReference type="PANTHER" id="PTHR24202">
    <property type="entry name" value="E3 UBIQUITIN-PROTEIN LIGASE MIB2"/>
    <property type="match status" value="1"/>
</dbReference>
<comment type="catalytic activity">
    <reaction evidence="1">
        <text>S-ubiquitinyl-[E2 ubiquitin-conjugating enzyme]-L-cysteine + [acceptor protein]-L-lysine = [E2 ubiquitin-conjugating enzyme]-L-cysteine + N(6)-ubiquitinyl-[acceptor protein]-L-lysine.</text>
        <dbReference type="EC" id="2.3.2.27"/>
    </reaction>
</comment>
<evidence type="ECO:0000259" key="11">
    <source>
        <dbReference type="Pfam" id="PF18346"/>
    </source>
</evidence>
<dbReference type="Gene3D" id="1.25.40.20">
    <property type="entry name" value="Ankyrin repeat-containing domain"/>
    <property type="match status" value="1"/>
</dbReference>
<dbReference type="Proteomes" id="UP001174909">
    <property type="component" value="Unassembled WGS sequence"/>
</dbReference>
<evidence type="ECO:0000256" key="2">
    <source>
        <dbReference type="ARBA" id="ARBA00004906"/>
    </source>
</evidence>
<keyword evidence="6" id="KW-0677">Repeat</keyword>
<organism evidence="12 13">
    <name type="scientific">Geodia barretti</name>
    <name type="common">Barrett's horny sponge</name>
    <dbReference type="NCBI Taxonomy" id="519541"/>
    <lineage>
        <taxon>Eukaryota</taxon>
        <taxon>Metazoa</taxon>
        <taxon>Porifera</taxon>
        <taxon>Demospongiae</taxon>
        <taxon>Heteroscleromorpha</taxon>
        <taxon>Tetractinellida</taxon>
        <taxon>Astrophorina</taxon>
        <taxon>Geodiidae</taxon>
        <taxon>Geodia</taxon>
    </lineage>
</organism>
<dbReference type="GO" id="GO:0016567">
    <property type="term" value="P:protein ubiquitination"/>
    <property type="evidence" value="ECO:0007669"/>
    <property type="project" value="TreeGrafter"/>
</dbReference>
<keyword evidence="13" id="KW-1185">Reference proteome</keyword>
<name>A0AA35QRZ0_GEOBA</name>
<evidence type="ECO:0000256" key="9">
    <source>
        <dbReference type="ARBA" id="ARBA00022833"/>
    </source>
</evidence>
<keyword evidence="8" id="KW-0833">Ubl conjugation pathway</keyword>
<dbReference type="PROSITE" id="PS50297">
    <property type="entry name" value="ANK_REP_REGION"/>
    <property type="match status" value="1"/>
</dbReference>
<evidence type="ECO:0000256" key="8">
    <source>
        <dbReference type="ARBA" id="ARBA00022786"/>
    </source>
</evidence>
<dbReference type="EMBL" id="CASHTH010000021">
    <property type="protein sequence ID" value="CAI7989112.1"/>
    <property type="molecule type" value="Genomic_DNA"/>
</dbReference>
<evidence type="ECO:0000256" key="10">
    <source>
        <dbReference type="PROSITE-ProRule" id="PRU00023"/>
    </source>
</evidence>
<evidence type="ECO:0000256" key="6">
    <source>
        <dbReference type="ARBA" id="ARBA00022737"/>
    </source>
</evidence>
<dbReference type="GO" id="GO:0061630">
    <property type="term" value="F:ubiquitin protein ligase activity"/>
    <property type="evidence" value="ECO:0007669"/>
    <property type="project" value="UniProtKB-EC"/>
</dbReference>
<evidence type="ECO:0000256" key="7">
    <source>
        <dbReference type="ARBA" id="ARBA00022771"/>
    </source>
</evidence>
<proteinExistence type="predicted"/>
<dbReference type="PANTHER" id="PTHR24202:SF4">
    <property type="entry name" value="E3 UBIQUITIN-PROTEIN LIGASE MIB2-RELATED"/>
    <property type="match status" value="1"/>
</dbReference>
<keyword evidence="5" id="KW-0479">Metal-binding</keyword>
<comment type="caution">
    <text evidence="12">The sequence shown here is derived from an EMBL/GenBank/DDBJ whole genome shotgun (WGS) entry which is preliminary data.</text>
</comment>
<evidence type="ECO:0000256" key="5">
    <source>
        <dbReference type="ARBA" id="ARBA00022723"/>
    </source>
</evidence>
<keyword evidence="10" id="KW-0040">ANK repeat</keyword>
<keyword evidence="4" id="KW-0808">Transferase</keyword>
<reference evidence="12" key="1">
    <citation type="submission" date="2023-03" db="EMBL/GenBank/DDBJ databases">
        <authorList>
            <person name="Steffen K."/>
            <person name="Cardenas P."/>
        </authorList>
    </citation>
    <scope>NUCLEOTIDE SEQUENCE</scope>
</reference>